<dbReference type="SUPFAM" id="SSF54593">
    <property type="entry name" value="Glyoxalase/Bleomycin resistance protein/Dihydroxybiphenyl dioxygenase"/>
    <property type="match status" value="1"/>
</dbReference>
<accession>I3IL90</accession>
<dbReference type="InterPro" id="IPR029068">
    <property type="entry name" value="Glyas_Bleomycin-R_OHBP_Dase"/>
</dbReference>
<evidence type="ECO:0000313" key="3">
    <source>
        <dbReference type="Proteomes" id="UP000002985"/>
    </source>
</evidence>
<dbReference type="Gene3D" id="3.10.180.10">
    <property type="entry name" value="2,3-Dihydroxybiphenyl 1,2-Dioxygenase, domain 1"/>
    <property type="match status" value="1"/>
</dbReference>
<name>I3IL90_9BACT</name>
<evidence type="ECO:0000313" key="2">
    <source>
        <dbReference type="EMBL" id="GAB62485.1"/>
    </source>
</evidence>
<proteinExistence type="predicted"/>
<dbReference type="CDD" id="cd06587">
    <property type="entry name" value="VOC"/>
    <property type="match status" value="1"/>
</dbReference>
<organism evidence="2 3">
    <name type="scientific">Candidatus Jettenia caeni</name>
    <dbReference type="NCBI Taxonomy" id="247490"/>
    <lineage>
        <taxon>Bacteria</taxon>
        <taxon>Pseudomonadati</taxon>
        <taxon>Planctomycetota</taxon>
        <taxon>Candidatus Brocadiia</taxon>
        <taxon>Candidatus Brocadiales</taxon>
        <taxon>Candidatus Brocadiaceae</taxon>
        <taxon>Candidatus Jettenia</taxon>
    </lineage>
</organism>
<dbReference type="STRING" id="247490.KSU1_C0889"/>
<dbReference type="Pfam" id="PF00903">
    <property type="entry name" value="Glyoxalase"/>
    <property type="match status" value="1"/>
</dbReference>
<keyword evidence="3" id="KW-1185">Reference proteome</keyword>
<protein>
    <recommendedName>
        <fullName evidence="1">VOC domain-containing protein</fullName>
    </recommendedName>
</protein>
<dbReference type="EMBL" id="BAFH01000003">
    <property type="protein sequence ID" value="GAB62485.1"/>
    <property type="molecule type" value="Genomic_DNA"/>
</dbReference>
<dbReference type="InterPro" id="IPR004360">
    <property type="entry name" value="Glyas_Fos-R_dOase_dom"/>
</dbReference>
<dbReference type="PROSITE" id="PS51819">
    <property type="entry name" value="VOC"/>
    <property type="match status" value="1"/>
</dbReference>
<sequence length="52" mass="5911">MTLAFQVDKADEAWQGLFAKGIRIGKISDHPWGGRSFFLFDPEGNRLEIWSA</sequence>
<dbReference type="Proteomes" id="UP000002985">
    <property type="component" value="Unassembled WGS sequence"/>
</dbReference>
<comment type="caution">
    <text evidence="2">The sequence shown here is derived from an EMBL/GenBank/DDBJ whole genome shotgun (WGS) entry which is preliminary data.</text>
</comment>
<gene>
    <name evidence="2" type="ORF">KSU1_C0889</name>
</gene>
<dbReference type="AlphaFoldDB" id="I3IL90"/>
<reference evidence="2 3" key="1">
    <citation type="journal article" date="2012" name="FEBS Lett.">
        <title>Anammox organism KSU-1 expresses a NirK-type copper-containing nitrite reductase instead of a NirS-type with cytochrome cd1.</title>
        <authorList>
            <person name="Hira D."/>
            <person name="Toh H."/>
            <person name="Migita C.T."/>
            <person name="Okubo H."/>
            <person name="Nishiyama T."/>
            <person name="Hattori M."/>
            <person name="Furukawa K."/>
            <person name="Fujii T."/>
        </authorList>
    </citation>
    <scope>NUCLEOTIDE SEQUENCE [LARGE SCALE GENOMIC DNA]</scope>
</reference>
<evidence type="ECO:0000259" key="1">
    <source>
        <dbReference type="PROSITE" id="PS51819"/>
    </source>
</evidence>
<dbReference type="InterPro" id="IPR037523">
    <property type="entry name" value="VOC_core"/>
</dbReference>
<feature type="domain" description="VOC" evidence="1">
    <location>
        <begin position="1"/>
        <end position="52"/>
    </location>
</feature>